<accession>A0A6J6NFH6</accession>
<evidence type="ECO:0000313" key="1">
    <source>
        <dbReference type="EMBL" id="CAB4683415.1"/>
    </source>
</evidence>
<proteinExistence type="predicted"/>
<gene>
    <name evidence="1" type="ORF">UFOPK2399_00108</name>
</gene>
<reference evidence="1" key="1">
    <citation type="submission" date="2020-05" db="EMBL/GenBank/DDBJ databases">
        <authorList>
            <person name="Chiriac C."/>
            <person name="Salcher M."/>
            <person name="Ghai R."/>
            <person name="Kavagutti S V."/>
        </authorList>
    </citation>
    <scope>NUCLEOTIDE SEQUENCE</scope>
</reference>
<protein>
    <submittedName>
        <fullName evidence="1">Unannotated protein</fullName>
    </submittedName>
</protein>
<dbReference type="Pfam" id="PF05258">
    <property type="entry name" value="DciA"/>
    <property type="match status" value="1"/>
</dbReference>
<organism evidence="1">
    <name type="scientific">freshwater metagenome</name>
    <dbReference type="NCBI Taxonomy" id="449393"/>
    <lineage>
        <taxon>unclassified sequences</taxon>
        <taxon>metagenomes</taxon>
        <taxon>ecological metagenomes</taxon>
    </lineage>
</organism>
<sequence length="138" mass="14803">MDRLGSEIRRTFASLGPQAELGAILERWEQAVGELIARNAWPSRISRDGTLQVATADSMWAFELGQQAATIAAALGVEKLAFAPGPLPDRSVAPPLEFAPPPSPELVEEARVLTSSIEDEALRESVQRAVLSSLRKGA</sequence>
<dbReference type="AlphaFoldDB" id="A0A6J6NFH6"/>
<dbReference type="InterPro" id="IPR007922">
    <property type="entry name" value="DciA-like"/>
</dbReference>
<dbReference type="EMBL" id="CAEZXP010000001">
    <property type="protein sequence ID" value="CAB4683415.1"/>
    <property type="molecule type" value="Genomic_DNA"/>
</dbReference>
<name>A0A6J6NFH6_9ZZZZ</name>